<keyword evidence="2" id="KW-1185">Reference proteome</keyword>
<comment type="caution">
    <text evidence="1">The sequence shown here is derived from an EMBL/GenBank/DDBJ whole genome shotgun (WGS) entry which is preliminary data.</text>
</comment>
<sequence length="76" mass="9230">MALREIDKQEQQAILLFNNRYVSNAKKPKLSKVFDKKKAEKRIRDLFSRTNQTTEKQQRAKQVKIVTDYFKNKNWR</sequence>
<evidence type="ECO:0000313" key="1">
    <source>
        <dbReference type="EMBL" id="MDT2600987.1"/>
    </source>
</evidence>
<gene>
    <name evidence="1" type="ORF">P7D85_14465</name>
</gene>
<evidence type="ECO:0008006" key="3">
    <source>
        <dbReference type="Google" id="ProtNLM"/>
    </source>
</evidence>
<evidence type="ECO:0000313" key="2">
    <source>
        <dbReference type="Proteomes" id="UP001252875"/>
    </source>
</evidence>
<dbReference type="Proteomes" id="UP001252875">
    <property type="component" value="Unassembled WGS sequence"/>
</dbReference>
<proteinExistence type="predicted"/>
<organism evidence="1 2">
    <name type="scientific">Enterococcus hulanensis</name>
    <dbReference type="NCBI Taxonomy" id="2559929"/>
    <lineage>
        <taxon>Bacteria</taxon>
        <taxon>Bacillati</taxon>
        <taxon>Bacillota</taxon>
        <taxon>Bacilli</taxon>
        <taxon>Lactobacillales</taxon>
        <taxon>Enterococcaceae</taxon>
        <taxon>Enterococcus</taxon>
    </lineage>
</organism>
<accession>A0ABU3F1J3</accession>
<protein>
    <recommendedName>
        <fullName evidence="3">30S ribosomal protein S21</fullName>
    </recommendedName>
</protein>
<name>A0ABU3F1J3_9ENTE</name>
<reference evidence="1 2" key="1">
    <citation type="submission" date="2023-03" db="EMBL/GenBank/DDBJ databases">
        <authorList>
            <person name="Shen W."/>
            <person name="Cai J."/>
        </authorList>
    </citation>
    <scope>NUCLEOTIDE SEQUENCE [LARGE SCALE GENOMIC DNA]</scope>
    <source>
        <strain evidence="1 2">D6-4</strain>
    </source>
</reference>
<dbReference type="EMBL" id="JARPYI010000009">
    <property type="protein sequence ID" value="MDT2600987.1"/>
    <property type="molecule type" value="Genomic_DNA"/>
</dbReference>
<dbReference type="RefSeq" id="WP_311822517.1">
    <property type="nucleotide sequence ID" value="NZ_JARPYH010000005.1"/>
</dbReference>